<dbReference type="SUPFAM" id="SSF54593">
    <property type="entry name" value="Glyoxalase/Bleomycin resistance protein/Dihydroxybiphenyl dioxygenase"/>
    <property type="match status" value="1"/>
</dbReference>
<proteinExistence type="inferred from homology"/>
<dbReference type="InterPro" id="IPR037523">
    <property type="entry name" value="VOC_core"/>
</dbReference>
<dbReference type="STRING" id="1776.BHQ18_20910"/>
<dbReference type="Proteomes" id="UP000094053">
    <property type="component" value="Unassembled WGS sequence"/>
</dbReference>
<evidence type="ECO:0000256" key="2">
    <source>
        <dbReference type="ARBA" id="ARBA00021572"/>
    </source>
</evidence>
<dbReference type="OrthoDB" id="9798201at2"/>
<reference evidence="6" key="1">
    <citation type="submission" date="2016-09" db="EMBL/GenBank/DDBJ databases">
        <authorList>
            <person name="Greninger A.L."/>
            <person name="Jerome K.R."/>
            <person name="Mcnair B."/>
            <person name="Wallis C."/>
            <person name="Fang F."/>
        </authorList>
    </citation>
    <scope>NUCLEOTIDE SEQUENCE [LARGE SCALE GENOMIC DNA]</scope>
    <source>
        <strain evidence="6">M6</strain>
    </source>
</reference>
<dbReference type="GO" id="GO:0046677">
    <property type="term" value="P:response to antibiotic"/>
    <property type="evidence" value="ECO:0007669"/>
    <property type="project" value="UniProtKB-KW"/>
</dbReference>
<dbReference type="InterPro" id="IPR029068">
    <property type="entry name" value="Glyas_Bleomycin-R_OHBP_Dase"/>
</dbReference>
<keyword evidence="6" id="KW-1185">Reference proteome</keyword>
<evidence type="ECO:0000256" key="3">
    <source>
        <dbReference type="ARBA" id="ARBA00023251"/>
    </source>
</evidence>
<protein>
    <recommendedName>
        <fullName evidence="2">Bleomycin resistance protein</fullName>
    </recommendedName>
</protein>
<evidence type="ECO:0000313" key="5">
    <source>
        <dbReference type="EMBL" id="ODQ88044.1"/>
    </source>
</evidence>
<dbReference type="AlphaFoldDB" id="A0A1E3RDY3"/>
<dbReference type="InterPro" id="IPR000335">
    <property type="entry name" value="Bleomycin-R"/>
</dbReference>
<evidence type="ECO:0000259" key="4">
    <source>
        <dbReference type="PROSITE" id="PS51819"/>
    </source>
</evidence>
<gene>
    <name evidence="5" type="ORF">BHQ18_20910</name>
</gene>
<dbReference type="Gene3D" id="3.10.180.10">
    <property type="entry name" value="2,3-Dihydroxybiphenyl 1,2-Dioxygenase, domain 1"/>
    <property type="match status" value="1"/>
</dbReference>
<name>A0A1E3RDY3_MYCFV</name>
<dbReference type="PROSITE" id="PS51819">
    <property type="entry name" value="VOC"/>
    <property type="match status" value="1"/>
</dbReference>
<feature type="domain" description="VOC" evidence="4">
    <location>
        <begin position="2"/>
        <end position="118"/>
    </location>
</feature>
<dbReference type="CDD" id="cd08349">
    <property type="entry name" value="BLMA_like"/>
    <property type="match status" value="1"/>
</dbReference>
<organism evidence="5 6">
    <name type="scientific">Mycolicibacterium flavescens</name>
    <name type="common">Mycobacterium flavescens</name>
    <dbReference type="NCBI Taxonomy" id="1776"/>
    <lineage>
        <taxon>Bacteria</taxon>
        <taxon>Bacillati</taxon>
        <taxon>Actinomycetota</taxon>
        <taxon>Actinomycetes</taxon>
        <taxon>Mycobacteriales</taxon>
        <taxon>Mycobacteriaceae</taxon>
        <taxon>Mycolicibacterium</taxon>
    </lineage>
</organism>
<dbReference type="RefSeq" id="WP_069415561.1">
    <property type="nucleotide sequence ID" value="NZ_JACKUL010000022.1"/>
</dbReference>
<dbReference type="Pfam" id="PF19581">
    <property type="entry name" value="Glyoxalase_7"/>
    <property type="match status" value="1"/>
</dbReference>
<sequence length="126" mass="14265">MRFERAIPILRVFDRAKADEFYLGYLGFSTDWEHRFEPGMPLYMQISRSELVIHLSEHHGDGTPGSAVFLPMRGIEEFHAELAAKDYAFARPGLEREPWGLTIDVTDPFGNQLRFCDNGSRSGGGS</sequence>
<comment type="caution">
    <text evidence="5">The sequence shown here is derived from an EMBL/GenBank/DDBJ whole genome shotgun (WGS) entry which is preliminary data.</text>
</comment>
<comment type="similarity">
    <text evidence="1">Belongs to the bleomycin resistance protein family.</text>
</comment>
<accession>A0A1E3RDY3</accession>
<dbReference type="EMBL" id="MIHA01000017">
    <property type="protein sequence ID" value="ODQ88044.1"/>
    <property type="molecule type" value="Genomic_DNA"/>
</dbReference>
<evidence type="ECO:0000256" key="1">
    <source>
        <dbReference type="ARBA" id="ARBA00011051"/>
    </source>
</evidence>
<evidence type="ECO:0000313" key="6">
    <source>
        <dbReference type="Proteomes" id="UP000094053"/>
    </source>
</evidence>
<keyword evidence="3" id="KW-0046">Antibiotic resistance</keyword>